<evidence type="ECO:0000256" key="1">
    <source>
        <dbReference type="ARBA" id="ARBA00004328"/>
    </source>
</evidence>
<proteinExistence type="predicted"/>
<sequence length="335" mass="36218">MTAIPEELPPVLEPEIEANGVPRRTVEPDPILQLRRMLSDLAREVAKLSKNSDLRNSSISGGEGLVVKDESGVIRLRISTEEAAIIAYKTDGTETARYGLLAHSDPGQYGIEALTSAGWSHVGAGVADWATLDGKPSTFPPSSHTHPGSQITSAVANATAAVTATSASQAALADGSSYAFNNNVTGSTFYAVWVGNDGGFHLGRNTSSIRYKMNVREAVSRLTPSIHDLRTVVYDRKPSFRPVLTVDGEPAQGPQWRSEGAKDEYGMIAEEVAKVWPEVVTYFDGQIDGIRYDLIGPRLIPYTQHLLDTVSQQDKLIKDLTARLDRLDGGSTAWQ</sequence>
<dbReference type="GO" id="GO:0098015">
    <property type="term" value="C:virus tail"/>
    <property type="evidence" value="ECO:0007669"/>
    <property type="project" value="UniProtKB-KW"/>
</dbReference>
<evidence type="ECO:0000313" key="4">
    <source>
        <dbReference type="EMBL" id="AZS10561.1"/>
    </source>
</evidence>
<evidence type="ECO:0000256" key="2">
    <source>
        <dbReference type="ARBA" id="ARBA00022732"/>
    </source>
</evidence>
<name>A0A3S9UK06_9CAUD</name>
<gene>
    <name evidence="4" type="primary">21</name>
    <name evidence="4" type="ORF">SEA_TATTMODD_21</name>
</gene>
<feature type="domain" description="Peptidase S74" evidence="3">
    <location>
        <begin position="207"/>
        <end position="324"/>
    </location>
</feature>
<keyword evidence="2" id="KW-1227">Viral tail protein</keyword>
<dbReference type="Pfam" id="PF13884">
    <property type="entry name" value="Peptidase_S74"/>
    <property type="match status" value="1"/>
</dbReference>
<keyword evidence="2" id="KW-0946">Virion</keyword>
<comment type="subcellular location">
    <subcellularLocation>
        <location evidence="1">Virion</location>
    </subcellularLocation>
</comment>
<evidence type="ECO:0000313" key="5">
    <source>
        <dbReference type="Proteomes" id="UP000288785"/>
    </source>
</evidence>
<dbReference type="Proteomes" id="UP000288785">
    <property type="component" value="Segment"/>
</dbReference>
<dbReference type="InterPro" id="IPR030392">
    <property type="entry name" value="S74_ICA"/>
</dbReference>
<protein>
    <submittedName>
        <fullName evidence="4">Minor tail protein</fullName>
    </submittedName>
</protein>
<dbReference type="EMBL" id="MK279886">
    <property type="protein sequence ID" value="AZS10561.1"/>
    <property type="molecule type" value="Genomic_DNA"/>
</dbReference>
<evidence type="ECO:0000259" key="3">
    <source>
        <dbReference type="PROSITE" id="PS51688"/>
    </source>
</evidence>
<accession>A0A3S9UK06</accession>
<reference evidence="4 5" key="1">
    <citation type="submission" date="2018-12" db="EMBL/GenBank/DDBJ databases">
        <authorList>
            <person name="Aull H.G."/>
            <person name="Zack K."/>
            <person name="Garlena R.A."/>
            <person name="Russell D.A."/>
            <person name="Pope W.H."/>
            <person name="Jacobs-Sera D."/>
            <person name="Hatfull G.F."/>
        </authorList>
    </citation>
    <scope>NUCLEOTIDE SEQUENCE [LARGE SCALE GENOMIC DNA]</scope>
</reference>
<organism evidence="4 5">
    <name type="scientific">Arthrobacter phage TattModd</name>
    <dbReference type="NCBI Taxonomy" id="2499020"/>
    <lineage>
        <taxon>Viruses</taxon>
        <taxon>Duplodnaviria</taxon>
        <taxon>Heunggongvirae</taxon>
        <taxon>Uroviricota</taxon>
        <taxon>Caudoviricetes</taxon>
        <taxon>Korravirus</taxon>
        <taxon>Korravirus glenn</taxon>
    </lineage>
</organism>
<dbReference type="PROSITE" id="PS51688">
    <property type="entry name" value="ICA"/>
    <property type="match status" value="1"/>
</dbReference>